<dbReference type="RefSeq" id="WP_237877382.1">
    <property type="nucleotide sequence ID" value="NZ_JAKLTR010000037.1"/>
</dbReference>
<accession>A0ABS9L0P5</accession>
<organism evidence="1 2">
    <name type="scientific">Terrimonas ginsenosidimutans</name>
    <dbReference type="NCBI Taxonomy" id="2908004"/>
    <lineage>
        <taxon>Bacteria</taxon>
        <taxon>Pseudomonadati</taxon>
        <taxon>Bacteroidota</taxon>
        <taxon>Chitinophagia</taxon>
        <taxon>Chitinophagales</taxon>
        <taxon>Chitinophagaceae</taxon>
        <taxon>Terrimonas</taxon>
    </lineage>
</organism>
<dbReference type="EMBL" id="JAKLTR010000037">
    <property type="protein sequence ID" value="MCG2618162.1"/>
    <property type="molecule type" value="Genomic_DNA"/>
</dbReference>
<gene>
    <name evidence="1" type="ORF">LZZ85_27930</name>
</gene>
<name>A0ABS9L0P5_9BACT</name>
<sequence length="113" mass="12504">MRLRVFSLVIVFFISSKGYSQKSLDGVDFTDSSAVNYAISKLTLCEEISLLSDSVEVVVQNNYYILVLLSVSKQTKANINIPVATGGMLLSDEDIICDVTAQIQKIKNRFCSK</sequence>
<evidence type="ECO:0000313" key="2">
    <source>
        <dbReference type="Proteomes" id="UP001165367"/>
    </source>
</evidence>
<keyword evidence="2" id="KW-1185">Reference proteome</keyword>
<comment type="caution">
    <text evidence="1">The sequence shown here is derived from an EMBL/GenBank/DDBJ whole genome shotgun (WGS) entry which is preliminary data.</text>
</comment>
<protein>
    <submittedName>
        <fullName evidence="1">Uncharacterized protein</fullName>
    </submittedName>
</protein>
<reference evidence="1" key="1">
    <citation type="submission" date="2022-01" db="EMBL/GenBank/DDBJ databases">
        <authorList>
            <person name="Jo J.-H."/>
            <person name="Im W.-T."/>
        </authorList>
    </citation>
    <scope>NUCLEOTIDE SEQUENCE</scope>
    <source>
        <strain evidence="1">NA20</strain>
    </source>
</reference>
<dbReference type="Proteomes" id="UP001165367">
    <property type="component" value="Unassembled WGS sequence"/>
</dbReference>
<proteinExistence type="predicted"/>
<evidence type="ECO:0000313" key="1">
    <source>
        <dbReference type="EMBL" id="MCG2618162.1"/>
    </source>
</evidence>